<dbReference type="AlphaFoldDB" id="A0A517ZKR4"/>
<feature type="transmembrane region" description="Helical" evidence="2">
    <location>
        <begin position="111"/>
        <end position="132"/>
    </location>
</feature>
<evidence type="ECO:0000259" key="4">
    <source>
        <dbReference type="PROSITE" id="PS51202"/>
    </source>
</evidence>
<reference evidence="5 6" key="1">
    <citation type="submission" date="2019-02" db="EMBL/GenBank/DDBJ databases">
        <title>Deep-cultivation of Planctomycetes and their phenomic and genomic characterization uncovers novel biology.</title>
        <authorList>
            <person name="Wiegand S."/>
            <person name="Jogler M."/>
            <person name="Boedeker C."/>
            <person name="Pinto D."/>
            <person name="Vollmers J."/>
            <person name="Rivas-Marin E."/>
            <person name="Kohn T."/>
            <person name="Peeters S.H."/>
            <person name="Heuer A."/>
            <person name="Rast P."/>
            <person name="Oberbeckmann S."/>
            <person name="Bunk B."/>
            <person name="Jeske O."/>
            <person name="Meyerdierks A."/>
            <person name="Storesund J.E."/>
            <person name="Kallscheuer N."/>
            <person name="Luecker S."/>
            <person name="Lage O.M."/>
            <person name="Pohl T."/>
            <person name="Merkel B.J."/>
            <person name="Hornburger P."/>
            <person name="Mueller R.-W."/>
            <person name="Bruemmer F."/>
            <person name="Labrenz M."/>
            <person name="Spormann A.M."/>
            <person name="Op den Camp H."/>
            <person name="Overmann J."/>
            <person name="Amann R."/>
            <person name="Jetten M.S.M."/>
            <person name="Mascher T."/>
            <person name="Medema M.H."/>
            <person name="Devos D.P."/>
            <person name="Kaster A.-K."/>
            <person name="Ovreas L."/>
            <person name="Rohde M."/>
            <person name="Galperin M.Y."/>
            <person name="Jogler C."/>
        </authorList>
    </citation>
    <scope>NUCLEOTIDE SEQUENCE [LARGE SCALE GENOMIC DNA]</scope>
    <source>
        <strain evidence="5 6">Mal52</strain>
    </source>
</reference>
<dbReference type="InterPro" id="IPR050721">
    <property type="entry name" value="Trk_Ktr_HKT_K-transport"/>
</dbReference>
<dbReference type="Gene3D" id="3.40.50.720">
    <property type="entry name" value="NAD(P)-binding Rossmann-like Domain"/>
    <property type="match status" value="1"/>
</dbReference>
<dbReference type="PANTHER" id="PTHR43833:SF9">
    <property type="entry name" value="POTASSIUM CHANNEL PROTEIN YUGO-RELATED"/>
    <property type="match status" value="1"/>
</dbReference>
<accession>A0A517ZKR4</accession>
<dbReference type="SUPFAM" id="SSF51735">
    <property type="entry name" value="NAD(P)-binding Rossmann-fold domains"/>
    <property type="match status" value="1"/>
</dbReference>
<sequence>MCTPVAGRVRVWSNTAGLETPFSVVEWDETIVGSEASAPPRATLSPSLTDSGPFRKIVTGMSLFLAICVIAVTGYVAAGWELDDSIYMVIITIFGVGYGEVHPIDSPGLRALTILVIIAGYGAVIYTVGGFMQMLIDGELNKALGARRMAKEIERLEGHTIICGVGRMGTILARDLAAAKKPFVVIDSDERRIQAAEAQGYWVINGDATEEYILEQAGIRQASVLATVLSADTTNVFVTITAREMNPAVMIIARGENPRTEKKLLGCGANRVVLPTAIGATKVAQLIIRPKAENMLEQMTHQGDMQEELGHIGLQFDELEIGPGSILLNKPLSTIEVRGNHGFLIVGIRHADGTMTFNAKTDTKLTQGDVVIVLGHKSDIPQLEAKFSARANVLTYRGVKIEN</sequence>
<evidence type="ECO:0000256" key="1">
    <source>
        <dbReference type="ARBA" id="ARBA00004651"/>
    </source>
</evidence>
<keyword evidence="2" id="KW-1133">Transmembrane helix</keyword>
<protein>
    <submittedName>
        <fullName evidence="5">Glutathione-regulated potassium-efflux system protein KefC</fullName>
    </submittedName>
</protein>
<dbReference type="Pfam" id="PF02254">
    <property type="entry name" value="TrkA_N"/>
    <property type="match status" value="1"/>
</dbReference>
<dbReference type="InterPro" id="IPR003148">
    <property type="entry name" value="RCK_N"/>
</dbReference>
<dbReference type="SUPFAM" id="SSF81324">
    <property type="entry name" value="Voltage-gated potassium channels"/>
    <property type="match status" value="1"/>
</dbReference>
<dbReference type="EMBL" id="CP036276">
    <property type="protein sequence ID" value="QDU43090.1"/>
    <property type="molecule type" value="Genomic_DNA"/>
</dbReference>
<dbReference type="PANTHER" id="PTHR43833">
    <property type="entry name" value="POTASSIUM CHANNEL PROTEIN 2-RELATED-RELATED"/>
    <property type="match status" value="1"/>
</dbReference>
<dbReference type="GO" id="GO:0008324">
    <property type="term" value="F:monoatomic cation transmembrane transporter activity"/>
    <property type="evidence" value="ECO:0007669"/>
    <property type="project" value="InterPro"/>
</dbReference>
<evidence type="ECO:0000313" key="5">
    <source>
        <dbReference type="EMBL" id="QDU43090.1"/>
    </source>
</evidence>
<feature type="transmembrane region" description="Helical" evidence="2">
    <location>
        <begin position="57"/>
        <end position="80"/>
    </location>
</feature>
<keyword evidence="2" id="KW-0812">Transmembrane</keyword>
<dbReference type="Proteomes" id="UP000319383">
    <property type="component" value="Chromosome"/>
</dbReference>
<dbReference type="GO" id="GO:0006813">
    <property type="term" value="P:potassium ion transport"/>
    <property type="evidence" value="ECO:0007669"/>
    <property type="project" value="InterPro"/>
</dbReference>
<comment type="subcellular location">
    <subcellularLocation>
        <location evidence="1">Cell membrane</location>
        <topology evidence="1">Multi-pass membrane protein</topology>
    </subcellularLocation>
</comment>
<gene>
    <name evidence="5" type="primary">kefC</name>
    <name evidence="5" type="ORF">Mal52_15620</name>
</gene>
<evidence type="ECO:0000256" key="2">
    <source>
        <dbReference type="SAM" id="Phobius"/>
    </source>
</evidence>
<organism evidence="5 6">
    <name type="scientific">Symmachiella dynata</name>
    <dbReference type="NCBI Taxonomy" id="2527995"/>
    <lineage>
        <taxon>Bacteria</taxon>
        <taxon>Pseudomonadati</taxon>
        <taxon>Planctomycetota</taxon>
        <taxon>Planctomycetia</taxon>
        <taxon>Planctomycetales</taxon>
        <taxon>Planctomycetaceae</taxon>
        <taxon>Symmachiella</taxon>
    </lineage>
</organism>
<dbReference type="PROSITE" id="PS51202">
    <property type="entry name" value="RCK_C"/>
    <property type="match status" value="1"/>
</dbReference>
<name>A0A517ZKR4_9PLAN</name>
<dbReference type="Pfam" id="PF07885">
    <property type="entry name" value="Ion_trans_2"/>
    <property type="match status" value="1"/>
</dbReference>
<dbReference type="InterPro" id="IPR013099">
    <property type="entry name" value="K_chnl_dom"/>
</dbReference>
<dbReference type="GO" id="GO:0005886">
    <property type="term" value="C:plasma membrane"/>
    <property type="evidence" value="ECO:0007669"/>
    <property type="project" value="UniProtKB-SubCell"/>
</dbReference>
<keyword evidence="2" id="KW-0472">Membrane</keyword>
<dbReference type="InterPro" id="IPR006037">
    <property type="entry name" value="RCK_C"/>
</dbReference>
<proteinExistence type="predicted"/>
<evidence type="ECO:0000259" key="3">
    <source>
        <dbReference type="PROSITE" id="PS51201"/>
    </source>
</evidence>
<feature type="domain" description="RCK C-terminal" evidence="4">
    <location>
        <begin position="304"/>
        <end position="389"/>
    </location>
</feature>
<dbReference type="Pfam" id="PF02080">
    <property type="entry name" value="TrkA_C"/>
    <property type="match status" value="1"/>
</dbReference>
<evidence type="ECO:0000313" key="6">
    <source>
        <dbReference type="Proteomes" id="UP000319383"/>
    </source>
</evidence>
<dbReference type="Gene3D" id="1.10.287.70">
    <property type="match status" value="1"/>
</dbReference>
<dbReference type="PROSITE" id="PS51201">
    <property type="entry name" value="RCK_N"/>
    <property type="match status" value="1"/>
</dbReference>
<dbReference type="Gene3D" id="3.30.70.1450">
    <property type="entry name" value="Regulator of K+ conductance, C-terminal domain"/>
    <property type="match status" value="1"/>
</dbReference>
<keyword evidence="6" id="KW-1185">Reference proteome</keyword>
<feature type="domain" description="RCK N-terminal" evidence="3">
    <location>
        <begin position="157"/>
        <end position="274"/>
    </location>
</feature>
<dbReference type="InterPro" id="IPR036721">
    <property type="entry name" value="RCK_C_sf"/>
</dbReference>
<feature type="transmembrane region" description="Helical" evidence="2">
    <location>
        <begin position="86"/>
        <end position="104"/>
    </location>
</feature>
<dbReference type="KEGG" id="sdyn:Mal52_15620"/>
<dbReference type="SUPFAM" id="SSF116726">
    <property type="entry name" value="TrkA C-terminal domain-like"/>
    <property type="match status" value="1"/>
</dbReference>
<dbReference type="InterPro" id="IPR036291">
    <property type="entry name" value="NAD(P)-bd_dom_sf"/>
</dbReference>